<keyword evidence="9" id="KW-0961">Cell wall biogenesis/degradation</keyword>
<dbReference type="PATRIC" id="fig|1029756.8.peg.3191"/>
<gene>
    <name evidence="13" type="ORF">W911_15305</name>
</gene>
<evidence type="ECO:0000313" key="13">
    <source>
        <dbReference type="EMBL" id="AHB49454.1"/>
    </source>
</evidence>
<evidence type="ECO:0000256" key="12">
    <source>
        <dbReference type="SAM" id="MobiDB-lite"/>
    </source>
</evidence>
<feature type="region of interest" description="Disordered" evidence="12">
    <location>
        <begin position="256"/>
        <end position="314"/>
    </location>
</feature>
<protein>
    <recommendedName>
        <fullName evidence="11">Murein endopeptidase K</fullName>
    </recommendedName>
</protein>
<dbReference type="CDD" id="cd14844">
    <property type="entry name" value="Zn-DD-carboxypeptidase_like"/>
    <property type="match status" value="1"/>
</dbReference>
<sequence length="520" mass="56584">MPGLQVLGLGVTALIAVVLQAGLAHAREDRTISFFHIHTKETITVLYKRNGSYIPDAMKKIDWIMRDWRRDESIKMDPKTIDIIWEMHRELGSQKPVSIISGYRSPATNTMLRKTRGGQAQRSHHMTGKAIDISFPDVPIRRMRYSAMIRERGGVGYYPTSGIPFVHVDSARVRHWPRMVRDELALLFPSGRTQHRPADGKPITRGDATAARAKRKDLAQEVAQYFAIRDGKVQPAPVQVAEAWQASVASAPVPMPARAVRPTPAPDRRMAAGAPVPPRDATRPEAMTSLASLSVDTPSSRPSAPKPKLVAAPRPIDRPSEFVNRLPDAERSRLDMLVKLASLEEPSSLPAETGTSSLITGTAPLRTASLTPSWPSLRKAAPVTEDLASGADLAHNPLSAGSSDWRSGWHVAPAYDDDHPDELAYRPFALGPLLTETPSFDDPALVTLVHPDANEALAMLDDEGSALPMRFGPETSHTAMAWAQAFSGDAVNFDAFATASEPSAPSGPQLLARAVKTQPR</sequence>
<keyword evidence="7" id="KW-0862">Zinc</keyword>
<reference evidence="13 14" key="1">
    <citation type="journal article" date="2014" name="Genome Announc.">
        <title>Complete Genome Sequence of Hyphomicrobium nitrativorans Strain NL23, a Denitrifying Bacterium Isolated from Biofilm of a Methanol-Fed Denitrification System Treating Seawater at the Montreal Biodome.</title>
        <authorList>
            <person name="Martineau C."/>
            <person name="Villeneuve C."/>
            <person name="Mauffrey F."/>
            <person name="Villemur R."/>
        </authorList>
    </citation>
    <scope>NUCLEOTIDE SEQUENCE [LARGE SCALE GENOMIC DNA]</scope>
    <source>
        <strain evidence="13">NL23</strain>
    </source>
</reference>
<organism evidence="13 14">
    <name type="scientific">Hyphomicrobium nitrativorans NL23</name>
    <dbReference type="NCBI Taxonomy" id="1029756"/>
    <lineage>
        <taxon>Bacteria</taxon>
        <taxon>Pseudomonadati</taxon>
        <taxon>Pseudomonadota</taxon>
        <taxon>Alphaproteobacteria</taxon>
        <taxon>Hyphomicrobiales</taxon>
        <taxon>Hyphomicrobiaceae</taxon>
        <taxon>Hyphomicrobium</taxon>
    </lineage>
</organism>
<evidence type="ECO:0000256" key="4">
    <source>
        <dbReference type="ARBA" id="ARBA00022723"/>
    </source>
</evidence>
<evidence type="ECO:0000256" key="10">
    <source>
        <dbReference type="ARBA" id="ARBA00093448"/>
    </source>
</evidence>
<keyword evidence="6" id="KW-0378">Hydrolase</keyword>
<dbReference type="Proteomes" id="UP000018542">
    <property type="component" value="Chromosome"/>
</dbReference>
<keyword evidence="5" id="KW-0732">Signal</keyword>
<accession>V5SHN5</accession>
<dbReference type="RefSeq" id="WP_023788366.1">
    <property type="nucleotide sequence ID" value="NC_022997.1"/>
</dbReference>
<evidence type="ECO:0000256" key="9">
    <source>
        <dbReference type="ARBA" id="ARBA00023316"/>
    </source>
</evidence>
<keyword evidence="14" id="KW-1185">Reference proteome</keyword>
<keyword evidence="4" id="KW-0479">Metal-binding</keyword>
<evidence type="ECO:0000256" key="6">
    <source>
        <dbReference type="ARBA" id="ARBA00022801"/>
    </source>
</evidence>
<evidence type="ECO:0000256" key="8">
    <source>
        <dbReference type="ARBA" id="ARBA00023049"/>
    </source>
</evidence>
<feature type="region of interest" description="Disordered" evidence="12">
    <location>
        <begin position="499"/>
        <end position="520"/>
    </location>
</feature>
<dbReference type="KEGG" id="hni:W911_15305"/>
<name>V5SHN5_9HYPH</name>
<keyword evidence="3" id="KW-0645">Protease</keyword>
<evidence type="ECO:0000256" key="3">
    <source>
        <dbReference type="ARBA" id="ARBA00022670"/>
    </source>
</evidence>
<dbReference type="GO" id="GO:0071555">
    <property type="term" value="P:cell wall organization"/>
    <property type="evidence" value="ECO:0007669"/>
    <property type="project" value="UniProtKB-KW"/>
</dbReference>
<dbReference type="GO" id="GO:0008237">
    <property type="term" value="F:metallopeptidase activity"/>
    <property type="evidence" value="ECO:0007669"/>
    <property type="project" value="UniProtKB-KW"/>
</dbReference>
<dbReference type="InterPro" id="IPR009045">
    <property type="entry name" value="Zn_M74/Hedgehog-like"/>
</dbReference>
<dbReference type="PANTHER" id="PTHR37425:SF1">
    <property type="entry name" value="OUTER MEMBRANE PROTEIN"/>
    <property type="match status" value="1"/>
</dbReference>
<proteinExistence type="inferred from homology"/>
<dbReference type="EMBL" id="CP006912">
    <property type="protein sequence ID" value="AHB49454.1"/>
    <property type="molecule type" value="Genomic_DNA"/>
</dbReference>
<evidence type="ECO:0000256" key="11">
    <source>
        <dbReference type="ARBA" id="ARBA00093666"/>
    </source>
</evidence>
<comment type="cofactor">
    <cofactor evidence="1">
        <name>Zn(2+)</name>
        <dbReference type="ChEBI" id="CHEBI:29105"/>
    </cofactor>
</comment>
<comment type="pathway">
    <text evidence="2">Cell wall biogenesis; cell wall polysaccharide biosynthesis.</text>
</comment>
<dbReference type="GO" id="GO:0006508">
    <property type="term" value="P:proteolysis"/>
    <property type="evidence" value="ECO:0007669"/>
    <property type="project" value="UniProtKB-KW"/>
</dbReference>
<evidence type="ECO:0000256" key="5">
    <source>
        <dbReference type="ARBA" id="ARBA00022729"/>
    </source>
</evidence>
<dbReference type="Pfam" id="PF05951">
    <property type="entry name" value="Peptidase_M15_2"/>
    <property type="match status" value="1"/>
</dbReference>
<feature type="compositionally biased region" description="Polar residues" evidence="12">
    <location>
        <begin position="289"/>
        <end position="302"/>
    </location>
</feature>
<dbReference type="Gene3D" id="3.30.1380.10">
    <property type="match status" value="1"/>
</dbReference>
<evidence type="ECO:0000256" key="2">
    <source>
        <dbReference type="ARBA" id="ARBA00004776"/>
    </source>
</evidence>
<dbReference type="SUPFAM" id="SSF55166">
    <property type="entry name" value="Hedgehog/DD-peptidase"/>
    <property type="match status" value="1"/>
</dbReference>
<dbReference type="OrthoDB" id="9782994at2"/>
<evidence type="ECO:0000313" key="14">
    <source>
        <dbReference type="Proteomes" id="UP000018542"/>
    </source>
</evidence>
<dbReference type="AlphaFoldDB" id="V5SHN5"/>
<dbReference type="STRING" id="1029756.W911_15305"/>
<dbReference type="HOGENOM" id="CLU_029918_2_0_5"/>
<dbReference type="GO" id="GO:0046872">
    <property type="term" value="F:metal ion binding"/>
    <property type="evidence" value="ECO:0007669"/>
    <property type="project" value="UniProtKB-KW"/>
</dbReference>
<dbReference type="PANTHER" id="PTHR37425">
    <property type="match status" value="1"/>
</dbReference>
<dbReference type="InterPro" id="IPR010275">
    <property type="entry name" value="MepK"/>
</dbReference>
<comment type="similarity">
    <text evidence="10">Belongs to the peptidase M15 family.</text>
</comment>
<keyword evidence="8" id="KW-0482">Metalloprotease</keyword>
<evidence type="ECO:0000256" key="1">
    <source>
        <dbReference type="ARBA" id="ARBA00001947"/>
    </source>
</evidence>
<evidence type="ECO:0000256" key="7">
    <source>
        <dbReference type="ARBA" id="ARBA00022833"/>
    </source>
</evidence>